<evidence type="ECO:0000313" key="1">
    <source>
        <dbReference type="EMBL" id="UKJ90822.2"/>
    </source>
</evidence>
<gene>
    <name evidence="1" type="ORF">MACJ_001757</name>
</gene>
<accession>A0A976QWC6</accession>
<dbReference type="OrthoDB" id="361063at2759"/>
<protein>
    <submittedName>
        <fullName evidence="1">Uncharacterized protein</fullName>
    </submittedName>
</protein>
<organism evidence="1 2">
    <name type="scientific">Theileria orientalis</name>
    <dbReference type="NCBI Taxonomy" id="68886"/>
    <lineage>
        <taxon>Eukaryota</taxon>
        <taxon>Sar</taxon>
        <taxon>Alveolata</taxon>
        <taxon>Apicomplexa</taxon>
        <taxon>Aconoidasida</taxon>
        <taxon>Piroplasmida</taxon>
        <taxon>Theileriidae</taxon>
        <taxon>Theileria</taxon>
    </lineage>
</organism>
<dbReference type="Proteomes" id="UP000244803">
    <property type="component" value="Chromosome 2"/>
</dbReference>
<name>A0A976QWC6_THEOR</name>
<dbReference type="AlphaFoldDB" id="A0A976QWC6"/>
<dbReference type="EMBL" id="CP056068">
    <property type="protein sequence ID" value="UKJ90822.2"/>
    <property type="molecule type" value="Genomic_DNA"/>
</dbReference>
<proteinExistence type="predicted"/>
<sequence length="322" mass="36713">MYISRIRNQLKQEFLTLEYSIKIINSFGRLHYSDSDLLPVLVEVVKSNVESITTKNLVSLLHSLTKLRFPDVELLSNLSLFAVKGMDEISDVALANLSIAASKIYTSENTGNTQMLENGRTLISQLLTEIKSRSSVSSPLDNLRHVIALSNMKHLITSGFDLKECLDQLFRFINCSVLYYEHLILLLECMKTLDYTNGHFVFDSLVPSILNKRTENNATAELDLQLLRCMVSMGNLGRSGEFLLDQVLENLSKKIWKHSKLIKYTFKLANRIEADPLPFLNGLQEYLEKSNRQLDSEATAEVKLSIQRSKENWNKLESLMES</sequence>
<evidence type="ECO:0000313" key="2">
    <source>
        <dbReference type="Proteomes" id="UP000244803"/>
    </source>
</evidence>
<reference evidence="1" key="1">
    <citation type="submission" date="2022-07" db="EMBL/GenBank/DDBJ databases">
        <title>Evaluation of T. orientalis genome assembly methods using nanopore sequencing and analysis of variation between genomes.</title>
        <authorList>
            <person name="Yam J."/>
            <person name="Micallef M.L."/>
            <person name="Liu M."/>
            <person name="Djordjevic S.P."/>
            <person name="Bogema D.R."/>
            <person name="Jenkins C."/>
        </authorList>
    </citation>
    <scope>NUCLEOTIDE SEQUENCE</scope>
    <source>
        <strain evidence="1">Fish Creek</strain>
    </source>
</reference>